<evidence type="ECO:0000256" key="2">
    <source>
        <dbReference type="ARBA" id="ARBA00022692"/>
    </source>
</evidence>
<feature type="transmembrane region" description="Helical" evidence="5">
    <location>
        <begin position="52"/>
        <end position="71"/>
    </location>
</feature>
<dbReference type="AlphaFoldDB" id="A0A7T7XND4"/>
<accession>A0A7T7XND4</accession>
<dbReference type="EMBL" id="CP067089">
    <property type="protein sequence ID" value="QQO09432.1"/>
    <property type="molecule type" value="Genomic_DNA"/>
</dbReference>
<evidence type="ECO:0000256" key="4">
    <source>
        <dbReference type="ARBA" id="ARBA00023136"/>
    </source>
</evidence>
<comment type="subcellular location">
    <subcellularLocation>
        <location evidence="1">Membrane</location>
        <topology evidence="1">Multi-pass membrane protein</topology>
    </subcellularLocation>
</comment>
<sequence length="337" mass="36043">MVNCNAMEKPDRPAGFLNRCNTFLDRIMPVLTPGGVVLGFILGERIAPLKPLVTYLFAFITLTGAMGLDIADFKRVLKNPLPLAAVFVCSHVLLPAFAFLAASLLFPGQPDIATGYILLTATPTAVASYIWTSIYYGSGAVSLTVILLDTLLAPLVTPAVVGIFADSNVNIDTRGMIISLFSMVVIPSVIGVMANHFSKKKVQRSVVPYCRPLSKIALLAVVAINTSQVAHRISFDSRLLKIIFLNIVITVGGYLLGYAASCGLRVRHDTKVAMTFGTGMRNISAAMVLVISFFPHDSAVPVITGIVLQQMLAAFMGYLLFAGKRKTAEGVSGADTD</sequence>
<dbReference type="InterPro" id="IPR004710">
    <property type="entry name" value="Bilac:Na_transpt"/>
</dbReference>
<proteinExistence type="predicted"/>
<evidence type="ECO:0000256" key="5">
    <source>
        <dbReference type="SAM" id="Phobius"/>
    </source>
</evidence>
<dbReference type="InterPro" id="IPR038770">
    <property type="entry name" value="Na+/solute_symporter_sf"/>
</dbReference>
<dbReference type="InterPro" id="IPR002657">
    <property type="entry name" value="BilAc:Na_symport/Acr3"/>
</dbReference>
<dbReference type="PANTHER" id="PTHR10361">
    <property type="entry name" value="SODIUM-BILE ACID COTRANSPORTER"/>
    <property type="match status" value="1"/>
</dbReference>
<keyword evidence="4 5" id="KW-0472">Membrane</keyword>
<feature type="transmembrane region" description="Helical" evidence="5">
    <location>
        <begin position="176"/>
        <end position="195"/>
    </location>
</feature>
<feature type="transmembrane region" description="Helical" evidence="5">
    <location>
        <begin position="112"/>
        <end position="131"/>
    </location>
</feature>
<evidence type="ECO:0000256" key="1">
    <source>
        <dbReference type="ARBA" id="ARBA00004141"/>
    </source>
</evidence>
<keyword evidence="3 5" id="KW-1133">Transmembrane helix</keyword>
<feature type="transmembrane region" description="Helical" evidence="5">
    <location>
        <begin position="83"/>
        <end position="106"/>
    </location>
</feature>
<feature type="transmembrane region" description="Helical" evidence="5">
    <location>
        <begin position="300"/>
        <end position="321"/>
    </location>
</feature>
<dbReference type="GO" id="GO:0016020">
    <property type="term" value="C:membrane"/>
    <property type="evidence" value="ECO:0007669"/>
    <property type="project" value="UniProtKB-SubCell"/>
</dbReference>
<dbReference type="Gene3D" id="1.20.1530.20">
    <property type="match status" value="1"/>
</dbReference>
<dbReference type="Proteomes" id="UP000595917">
    <property type="component" value="Chromosome"/>
</dbReference>
<gene>
    <name evidence="6" type="ORF">JFL75_00475</name>
</gene>
<evidence type="ECO:0000256" key="3">
    <source>
        <dbReference type="ARBA" id="ARBA00022989"/>
    </source>
</evidence>
<feature type="transmembrane region" description="Helical" evidence="5">
    <location>
        <begin position="239"/>
        <end position="260"/>
    </location>
</feature>
<keyword evidence="2 5" id="KW-0812">Transmembrane</keyword>
<dbReference type="RefSeq" id="WP_215626735.1">
    <property type="nucleotide sequence ID" value="NZ_CP067089.2"/>
</dbReference>
<protein>
    <submittedName>
        <fullName evidence="6">Bile acid:sodium symporter family protein</fullName>
    </submittedName>
</protein>
<keyword evidence="7" id="KW-1185">Reference proteome</keyword>
<name>A0A7T7XND4_9SPIR</name>
<dbReference type="Pfam" id="PF01758">
    <property type="entry name" value="SBF"/>
    <property type="match status" value="1"/>
</dbReference>
<evidence type="ECO:0000313" key="7">
    <source>
        <dbReference type="Proteomes" id="UP000595917"/>
    </source>
</evidence>
<reference evidence="6" key="1">
    <citation type="submission" date="2021-01" db="EMBL/GenBank/DDBJ databases">
        <title>Description of Breznakiella homolactica.</title>
        <authorList>
            <person name="Song Y."/>
            <person name="Brune A."/>
        </authorList>
    </citation>
    <scope>NUCLEOTIDE SEQUENCE</scope>
    <source>
        <strain evidence="6">RmG30</strain>
    </source>
</reference>
<feature type="transmembrane region" description="Helical" evidence="5">
    <location>
        <begin position="27"/>
        <end position="46"/>
    </location>
</feature>
<organism evidence="6 7">
    <name type="scientific">Breznakiella homolactica</name>
    <dbReference type="NCBI Taxonomy" id="2798577"/>
    <lineage>
        <taxon>Bacteria</taxon>
        <taxon>Pseudomonadati</taxon>
        <taxon>Spirochaetota</taxon>
        <taxon>Spirochaetia</taxon>
        <taxon>Spirochaetales</taxon>
        <taxon>Breznakiellaceae</taxon>
        <taxon>Breznakiella</taxon>
    </lineage>
</organism>
<feature type="transmembrane region" description="Helical" evidence="5">
    <location>
        <begin position="143"/>
        <end position="164"/>
    </location>
</feature>
<dbReference type="PANTHER" id="PTHR10361:SF28">
    <property type="entry name" value="P3 PROTEIN-RELATED"/>
    <property type="match status" value="1"/>
</dbReference>
<evidence type="ECO:0000313" key="6">
    <source>
        <dbReference type="EMBL" id="QQO09432.1"/>
    </source>
</evidence>
<dbReference type="KEGG" id="bhc:JFL75_00475"/>